<evidence type="ECO:0000313" key="7">
    <source>
        <dbReference type="Proteomes" id="UP000611459"/>
    </source>
</evidence>
<dbReference type="NCBIfam" id="NF004826">
    <property type="entry name" value="PRK06182.1"/>
    <property type="match status" value="1"/>
</dbReference>
<evidence type="ECO:0000256" key="2">
    <source>
        <dbReference type="ARBA" id="ARBA00023002"/>
    </source>
</evidence>
<dbReference type="EMBL" id="JAGEMX010000005">
    <property type="protein sequence ID" value="MBO1831539.1"/>
    <property type="molecule type" value="Genomic_DNA"/>
</dbReference>
<name>A0A1R1VYT5_9BURK</name>
<keyword evidence="8" id="KW-1185">Reference proteome</keyword>
<organism evidence="4 7">
    <name type="scientific">Burkholderia contaminans</name>
    <dbReference type="NCBI Taxonomy" id="488447"/>
    <lineage>
        <taxon>Bacteria</taxon>
        <taxon>Pseudomonadati</taxon>
        <taxon>Pseudomonadota</taxon>
        <taxon>Betaproteobacteria</taxon>
        <taxon>Burkholderiales</taxon>
        <taxon>Burkholderiaceae</taxon>
        <taxon>Burkholderia</taxon>
        <taxon>Burkholderia cepacia complex</taxon>
    </lineage>
</organism>
<dbReference type="PRINTS" id="PR00081">
    <property type="entry name" value="GDHRDH"/>
</dbReference>
<keyword evidence="2" id="KW-0560">Oxidoreductase</keyword>
<evidence type="ECO:0000313" key="9">
    <source>
        <dbReference type="Proteomes" id="UP001220209"/>
    </source>
</evidence>
<evidence type="ECO:0000313" key="6">
    <source>
        <dbReference type="EMBL" id="WFN22965.1"/>
    </source>
</evidence>
<dbReference type="SUPFAM" id="SSF51735">
    <property type="entry name" value="NAD(P)-binding Rossmann-fold domains"/>
    <property type="match status" value="1"/>
</dbReference>
<dbReference type="RefSeq" id="WP_039347800.1">
    <property type="nucleotide sequence ID" value="NZ_AP018359.1"/>
</dbReference>
<proteinExistence type="inferred from homology"/>
<dbReference type="CDD" id="cd05374">
    <property type="entry name" value="17beta-HSD-like_SDR_c"/>
    <property type="match status" value="1"/>
</dbReference>
<dbReference type="Proteomes" id="UP000611459">
    <property type="component" value="Unassembled WGS sequence"/>
</dbReference>
<dbReference type="Proteomes" id="UP000664048">
    <property type="component" value="Unassembled WGS sequence"/>
</dbReference>
<dbReference type="Proteomes" id="UP001220209">
    <property type="component" value="Chromosome 3"/>
</dbReference>
<evidence type="ECO:0000313" key="5">
    <source>
        <dbReference type="EMBL" id="MBO1831539.1"/>
    </source>
</evidence>
<accession>A0A1R1VYT5</accession>
<dbReference type="EMBL" id="CP090642">
    <property type="protein sequence ID" value="WFN22965.1"/>
    <property type="molecule type" value="Genomic_DNA"/>
</dbReference>
<evidence type="ECO:0000256" key="3">
    <source>
        <dbReference type="RuleBase" id="RU000363"/>
    </source>
</evidence>
<reference evidence="6 9" key="3">
    <citation type="submission" date="2021-12" db="EMBL/GenBank/DDBJ databases">
        <title>Genomic and phenotypic characterization of three Burkholderia contaminans isolates recovered from different sources.</title>
        <authorList>
            <person name="Lopez De Volder A."/>
            <person name="Fan Y."/>
            <person name="Nunvar J."/>
            <person name="Herrera T."/>
            <person name="Timp W."/>
            <person name="Degrossi J."/>
        </authorList>
    </citation>
    <scope>NUCLEOTIDE SEQUENCE [LARGE SCALE GENOMIC DNA]</scope>
    <source>
        <strain evidence="6 9">LMG 23361</strain>
    </source>
</reference>
<gene>
    <name evidence="5" type="ORF">J4M89_19380</name>
    <name evidence="4" type="ORF">JIN94_37930</name>
    <name evidence="6" type="ORF">LXE91_34010</name>
</gene>
<dbReference type="InterPro" id="IPR002347">
    <property type="entry name" value="SDR_fam"/>
</dbReference>
<dbReference type="Gene3D" id="3.40.50.720">
    <property type="entry name" value="NAD(P)-binding Rossmann-like Domain"/>
    <property type="match status" value="1"/>
</dbReference>
<protein>
    <submittedName>
        <fullName evidence="4 6">Oxidoreductase</fullName>
    </submittedName>
</protein>
<dbReference type="AlphaFoldDB" id="A0A1R1VYT5"/>
<evidence type="ECO:0000256" key="1">
    <source>
        <dbReference type="ARBA" id="ARBA00006484"/>
    </source>
</evidence>
<reference evidence="4" key="1">
    <citation type="submission" date="2021-01" db="EMBL/GenBank/DDBJ databases">
        <title>Outbreak of Burkholderia contaminns endophthalmitis traced to a clinical ventilation system.</title>
        <authorList>
            <person name="Lipuma J."/>
            <person name="Spilker T."/>
            <person name="Kratholm J."/>
        </authorList>
    </citation>
    <scope>NUCLEOTIDE SEQUENCE</scope>
    <source>
        <strain evidence="4">HI4954</strain>
    </source>
</reference>
<dbReference type="OrthoDB" id="9789083at2"/>
<comment type="similarity">
    <text evidence="1 3">Belongs to the short-chain dehydrogenases/reductases (SDR) family.</text>
</comment>
<dbReference type="PANTHER" id="PTHR44169">
    <property type="entry name" value="NADPH-DEPENDENT 1-ACYLDIHYDROXYACETONE PHOSPHATE REDUCTASE"/>
    <property type="match status" value="1"/>
</dbReference>
<dbReference type="EMBL" id="JAENIB010000035">
    <property type="protein sequence ID" value="MBK1935679.1"/>
    <property type="molecule type" value="Genomic_DNA"/>
</dbReference>
<dbReference type="GO" id="GO:0016491">
    <property type="term" value="F:oxidoreductase activity"/>
    <property type="evidence" value="ECO:0007669"/>
    <property type="project" value="UniProtKB-KW"/>
</dbReference>
<dbReference type="Pfam" id="PF00106">
    <property type="entry name" value="adh_short"/>
    <property type="match status" value="1"/>
</dbReference>
<dbReference type="PANTHER" id="PTHR44169:SF6">
    <property type="entry name" value="NADPH-DEPENDENT 1-ACYLDIHYDROXYACETONE PHOSPHATE REDUCTASE"/>
    <property type="match status" value="1"/>
</dbReference>
<evidence type="ECO:0000313" key="8">
    <source>
        <dbReference type="Proteomes" id="UP000664048"/>
    </source>
</evidence>
<evidence type="ECO:0000313" key="4">
    <source>
        <dbReference type="EMBL" id="MBK1935679.1"/>
    </source>
</evidence>
<dbReference type="InterPro" id="IPR036291">
    <property type="entry name" value="NAD(P)-bd_dom_sf"/>
</dbReference>
<dbReference type="GeneID" id="93195235"/>
<sequence>MTTGTKPVALITGASSGMGKDFALRLLAEGYTVYGAARRVERMQDIEAAGGIALAMDVTDDATMVTGVDRIIREQGRIDVLINNAGYGQMGALEDVPVEAARRQIEVNLVGVGRLTQLCLPHMRERKFGKVINISSIGGKCAFPMAGWYHASKFALEGYSDSLRMEVRPFGIDVIVIEPGGTDSEWFPVAIAELERYSAKSAYAGLVTAIRKSPSWKRKMPAPKSITNLVVKALKARSPRARYHGASGAGLILFLRYVLSDRMYDRLITSQYR</sequence>
<dbReference type="PRINTS" id="PR00080">
    <property type="entry name" value="SDRFAMILY"/>
</dbReference>
<reference evidence="5 8" key="2">
    <citation type="submission" date="2021-03" db="EMBL/GenBank/DDBJ databases">
        <title>Clinical course, treatment and visual outcome of an outbreak of Burkholderia contaminans endophthalmitis following cataract surgery.</title>
        <authorList>
            <person name="Lind C."/>
            <person name="Olsen K."/>
            <person name="Angelsen N.K."/>
            <person name="Krefting E.A."/>
            <person name="Fossen K."/>
            <person name="Gravningen K."/>
            <person name="Depoorter E."/>
            <person name="Vandamme P."/>
            <person name="Bertelsen G."/>
        </authorList>
    </citation>
    <scope>NUCLEOTIDE SEQUENCE [LARGE SCALE GENOMIC DNA]</scope>
    <source>
        <strain evidence="5 8">51242556</strain>
    </source>
</reference>